<dbReference type="GO" id="GO:0004553">
    <property type="term" value="F:hydrolase activity, hydrolyzing O-glycosyl compounds"/>
    <property type="evidence" value="ECO:0007669"/>
    <property type="project" value="InterPro"/>
</dbReference>
<dbReference type="Pfam" id="PF17851">
    <property type="entry name" value="GH43_C2"/>
    <property type="match status" value="1"/>
</dbReference>
<comment type="similarity">
    <text evidence="1 6">Belongs to the glycosyl hydrolase 43 family.</text>
</comment>
<keyword evidence="9" id="KW-1185">Reference proteome</keyword>
<organism evidence="8 9">
    <name type="scientific">Hymenobacter jejuensis</name>
    <dbReference type="NCBI Taxonomy" id="2502781"/>
    <lineage>
        <taxon>Bacteria</taxon>
        <taxon>Pseudomonadati</taxon>
        <taxon>Bacteroidota</taxon>
        <taxon>Cytophagia</taxon>
        <taxon>Cytophagales</taxon>
        <taxon>Hymenobacteraceae</taxon>
        <taxon>Hymenobacter</taxon>
    </lineage>
</organism>
<reference evidence="8 9" key="1">
    <citation type="submission" date="2019-06" db="EMBL/GenBank/DDBJ databases">
        <authorList>
            <person name="Srinivasan S."/>
        </authorList>
    </citation>
    <scope>NUCLEOTIDE SEQUENCE [LARGE SCALE GENOMIC DNA]</scope>
    <source>
        <strain evidence="8 9">17J68-5</strain>
    </source>
</reference>
<keyword evidence="2 6" id="KW-0378">Hydrolase</keyword>
<dbReference type="PANTHER" id="PTHR42812:SF5">
    <property type="entry name" value="ENDO-ARABINASE"/>
    <property type="match status" value="1"/>
</dbReference>
<dbReference type="OrthoDB" id="9801455at2"/>
<dbReference type="Gene3D" id="2.60.120.200">
    <property type="match status" value="1"/>
</dbReference>
<dbReference type="KEGG" id="hyj:FHG12_05900"/>
<dbReference type="InterPro" id="IPR006710">
    <property type="entry name" value="Glyco_hydro_43"/>
</dbReference>
<evidence type="ECO:0000256" key="1">
    <source>
        <dbReference type="ARBA" id="ARBA00009865"/>
    </source>
</evidence>
<dbReference type="PANTHER" id="PTHR42812">
    <property type="entry name" value="BETA-XYLOSIDASE"/>
    <property type="match status" value="1"/>
</dbReference>
<proteinExistence type="inferred from homology"/>
<dbReference type="AlphaFoldDB" id="A0A5B8A7H1"/>
<dbReference type="SUPFAM" id="SSF49899">
    <property type="entry name" value="Concanavalin A-like lectins/glucanases"/>
    <property type="match status" value="1"/>
</dbReference>
<dbReference type="Gene3D" id="2.115.10.20">
    <property type="entry name" value="Glycosyl hydrolase domain, family 43"/>
    <property type="match status" value="1"/>
</dbReference>
<dbReference type="InterPro" id="IPR023296">
    <property type="entry name" value="Glyco_hydro_beta-prop_sf"/>
</dbReference>
<dbReference type="CDD" id="cd08999">
    <property type="entry name" value="GH43_ABN-like"/>
    <property type="match status" value="1"/>
</dbReference>
<evidence type="ECO:0000256" key="4">
    <source>
        <dbReference type="PIRSR" id="PIRSR606710-1"/>
    </source>
</evidence>
<evidence type="ECO:0000256" key="6">
    <source>
        <dbReference type="RuleBase" id="RU361187"/>
    </source>
</evidence>
<feature type="domain" description="Beta-xylosidase C-terminal Concanavalin A-like" evidence="7">
    <location>
        <begin position="297"/>
        <end position="477"/>
    </location>
</feature>
<name>A0A5B8A7H1_9BACT</name>
<dbReference type="SUPFAM" id="SSF75005">
    <property type="entry name" value="Arabinanase/levansucrase/invertase"/>
    <property type="match status" value="1"/>
</dbReference>
<evidence type="ECO:0000256" key="2">
    <source>
        <dbReference type="ARBA" id="ARBA00022801"/>
    </source>
</evidence>
<dbReference type="EMBL" id="CP040896">
    <property type="protein sequence ID" value="QDA62472.1"/>
    <property type="molecule type" value="Genomic_DNA"/>
</dbReference>
<dbReference type="Pfam" id="PF04616">
    <property type="entry name" value="Glyco_hydro_43"/>
    <property type="match status" value="1"/>
</dbReference>
<feature type="active site" description="Proton donor" evidence="4">
    <location>
        <position position="174"/>
    </location>
</feature>
<sequence length="481" mass="52947">MPGDFPDPSVTKIGDTYWATATSSNWGPIFPLLKSKNLTDWELVGHVFPNQPPDWADYYFWAPEISEENGKTYVFYTAHKKNGPLSVGVASADNPAGPYRDHGPLVGQEDGSIDAFPIRDENNQLYIVWKEDGNSQNRPTPIWAQRINDDRTALTGEKTELFRNTIPWEGNLVEGASIVRHGDYFYAFYAGNGCCGHNCTYGIGVARSRKLLGPWEKYEKNPILTKNGSWTCPGHGTVTQRDNRWFLLHHAYDTRSFEFVGRQGVLSEFVWTPAGWPEFPQGANAAPAFNVASQNVSDDFKGTNLVASWQWPIEQKPTFTVRDGKLLLSARPDHSGAALGHHTYTTDYTATTTLLQPAALPTGTVAGIAALGDPDNTIALTAGDGKLRLWQLEKGKQQALGEVALPNSKALMLRLQAQGGNQYRFSWSADAGKTWQNLPANGQAINGTYLPPWDRGVRAGLLARGPATATATFDDFTLNNQ</sequence>
<accession>A0A5B8A7H1</accession>
<feature type="site" description="Important for catalytic activity, responsible for pKa modulation of the active site Glu and correct orientation of both the proton donor and substrate" evidence="5">
    <location>
        <position position="114"/>
    </location>
</feature>
<dbReference type="Proteomes" id="UP000305398">
    <property type="component" value="Chromosome"/>
</dbReference>
<dbReference type="GO" id="GO:0005975">
    <property type="term" value="P:carbohydrate metabolic process"/>
    <property type="evidence" value="ECO:0007669"/>
    <property type="project" value="InterPro"/>
</dbReference>
<keyword evidence="3 6" id="KW-0326">Glycosidase</keyword>
<dbReference type="InterPro" id="IPR051795">
    <property type="entry name" value="Glycosyl_Hydrlase_43"/>
</dbReference>
<feature type="active site" description="Proton acceptor" evidence="4">
    <location>
        <position position="7"/>
    </location>
</feature>
<evidence type="ECO:0000313" key="8">
    <source>
        <dbReference type="EMBL" id="QDA62472.1"/>
    </source>
</evidence>
<protein>
    <submittedName>
        <fullName evidence="8">Glycoside hydrolase</fullName>
    </submittedName>
</protein>
<gene>
    <name evidence="8" type="ORF">FHG12_05900</name>
</gene>
<dbReference type="InterPro" id="IPR013320">
    <property type="entry name" value="ConA-like_dom_sf"/>
</dbReference>
<evidence type="ECO:0000256" key="3">
    <source>
        <dbReference type="ARBA" id="ARBA00023295"/>
    </source>
</evidence>
<dbReference type="InterPro" id="IPR041542">
    <property type="entry name" value="GH43_C2"/>
</dbReference>
<evidence type="ECO:0000313" key="9">
    <source>
        <dbReference type="Proteomes" id="UP000305398"/>
    </source>
</evidence>
<evidence type="ECO:0000256" key="5">
    <source>
        <dbReference type="PIRSR" id="PIRSR606710-2"/>
    </source>
</evidence>
<evidence type="ECO:0000259" key="7">
    <source>
        <dbReference type="Pfam" id="PF17851"/>
    </source>
</evidence>